<evidence type="ECO:0000313" key="1">
    <source>
        <dbReference type="EMBL" id="QIP17635.1"/>
    </source>
</evidence>
<dbReference type="GO" id="GO:0016788">
    <property type="term" value="F:hydrolase activity, acting on ester bonds"/>
    <property type="evidence" value="ECO:0007669"/>
    <property type="project" value="UniProtKB-ARBA"/>
</dbReference>
<dbReference type="InterPro" id="IPR036514">
    <property type="entry name" value="SGNH_hydro_sf"/>
</dbReference>
<dbReference type="Proteomes" id="UP000501802">
    <property type="component" value="Chromosome"/>
</dbReference>
<dbReference type="EMBL" id="CP050063">
    <property type="protein sequence ID" value="QIP17635.1"/>
    <property type="molecule type" value="Genomic_DNA"/>
</dbReference>
<keyword evidence="1" id="KW-0378">Hydrolase</keyword>
<proteinExistence type="predicted"/>
<gene>
    <name evidence="1" type="ORF">G8759_02400</name>
</gene>
<protein>
    <submittedName>
        <fullName evidence="1">SGNH/GDSL hydrolase family protein</fullName>
    </submittedName>
</protein>
<dbReference type="AlphaFoldDB" id="A0A6G9AZA9"/>
<dbReference type="CDD" id="cd00229">
    <property type="entry name" value="SGNH_hydrolase"/>
    <property type="match status" value="1"/>
</dbReference>
<accession>A0A6G9AZA9</accession>
<name>A0A6G9AZA9_9BACT</name>
<dbReference type="Gene3D" id="3.40.50.1110">
    <property type="entry name" value="SGNH hydrolase"/>
    <property type="match status" value="1"/>
</dbReference>
<sequence>MPQGLPIPVFSLTNDSIAYGTKIPISATDMPSGALIEYSYDNGKAWTVGNQVPVFSSNVILARTRVNDLVSAVAQANYVPYFQRMLVIGNSIMSHGPAPELGWYNTNGMAASAPEKDFVHLLTSHLATLYPKVSIKLQNGGNFEREFGLATYSLDEFNEPLQVFKPDLIIVRIGENVDEGEVLGGRNFEKQFRALLDKFASYAQPAKIVCTTSVWPRPQADAIIRKVTLEKGYPLVDLSEMVPQSKYFASQYTNPGVAAHPNDLGMLRIADLIWQKIP</sequence>
<reference evidence="1 2" key="1">
    <citation type="submission" date="2020-03" db="EMBL/GenBank/DDBJ databases">
        <authorList>
            <person name="Kim M.K."/>
        </authorList>
    </citation>
    <scope>NUCLEOTIDE SEQUENCE [LARGE SCALE GENOMIC DNA]</scope>
    <source>
        <strain evidence="1 2">BT328</strain>
    </source>
</reference>
<dbReference type="KEGG" id="spib:G8759_02400"/>
<organism evidence="1 2">
    <name type="scientific">Spirosoma aureum</name>
    <dbReference type="NCBI Taxonomy" id="2692134"/>
    <lineage>
        <taxon>Bacteria</taxon>
        <taxon>Pseudomonadati</taxon>
        <taxon>Bacteroidota</taxon>
        <taxon>Cytophagia</taxon>
        <taxon>Cytophagales</taxon>
        <taxon>Cytophagaceae</taxon>
        <taxon>Spirosoma</taxon>
    </lineage>
</organism>
<evidence type="ECO:0000313" key="2">
    <source>
        <dbReference type="Proteomes" id="UP000501802"/>
    </source>
</evidence>
<dbReference type="SUPFAM" id="SSF52266">
    <property type="entry name" value="SGNH hydrolase"/>
    <property type="match status" value="1"/>
</dbReference>
<keyword evidence="2" id="KW-1185">Reference proteome</keyword>